<dbReference type="SUPFAM" id="SSF52540">
    <property type="entry name" value="P-loop containing nucleoside triphosphate hydrolases"/>
    <property type="match status" value="1"/>
</dbReference>
<evidence type="ECO:0000313" key="3">
    <source>
        <dbReference type="EMBL" id="KAJ9584257.1"/>
    </source>
</evidence>
<comment type="caution">
    <text evidence="3">The sequence shown here is derived from an EMBL/GenBank/DDBJ whole genome shotgun (WGS) entry which is preliminary data.</text>
</comment>
<dbReference type="GO" id="GO:0005524">
    <property type="term" value="F:ATP binding"/>
    <property type="evidence" value="ECO:0007669"/>
    <property type="project" value="InterPro"/>
</dbReference>
<feature type="compositionally biased region" description="Basic and acidic residues" evidence="1">
    <location>
        <begin position="356"/>
        <end position="382"/>
    </location>
</feature>
<dbReference type="Gene3D" id="3.40.50.300">
    <property type="entry name" value="P-loop containing nucleotide triphosphate hydrolases"/>
    <property type="match status" value="1"/>
</dbReference>
<feature type="compositionally biased region" description="Polar residues" evidence="1">
    <location>
        <begin position="1068"/>
        <end position="1078"/>
    </location>
</feature>
<sequence>MKDLTHYFQLPSQERENKDQKEIVEIVRENYQQDLPRITKNHSKCNSIDNKDSFSSSSVIGGESKERTKQSGDKVKRKVVKSKSKNANTDEDKNVSPDIDTSLQDNIQIETEITAENSKNRSSLSSISSSKTSNNNKNICLSLRKNRNNGSSNEEKTQVTNEGHDEKVIARKKLKKNRESDASFNGKIKKRNSSLKGNEALFHKSFENCSVSDSISVDNSKTQNITEKVDSLKTSPPLDDNRNAFYILMSSRSWKSPHDDANKTTSDQSSSEKKLKDQSTSQLHSVEMKENKRKRKKKLESMIEQKMTKKIKCTDFTSEEKSAEKSSKIKKRITIVPESDSDDDNILENSLKSKSNAKENTENSLKKREKESNESTVYKNDKTSVIHQKFNVNKLAGNKEKMPKKSTSNETTEENKLVVEESDDDDDDIIVSKKRARKKLKIDFNNLSVKINSRVSPRNKNNFIQAMKPKKKFVIESSGSDSEKEVKEEVTRKNHKHNRKQSESKNLTSEKESELNKKGPTKNHISDVSVNFVNEEKINLEVKMDIKNTPNKHKSPKEFGSVNDHPLITLERKKQSEKILVTNKNINSNAINKDENNEQSGDTKRNSLFSYFNKVTKNEVVSRSEKIQVKAQIHSPPVSPSSKHRNSMLSKVNKTDVVPRRRSSRNKVSGEEDQIIVLETLKMSEVPNPNIGMKTPKRNDGNWLRTPPSNSWRMRVKLRDSSVEPSSGSDVDDDSFTPRKKKWVNSSTSIQQKAAREVLRKAKSIVTQRRSQDNGSATSDSDLEKIECDEVVICSSPEENKPNDAPKKLAPLFLRKTPKPKLDPAIVEARKIFLNSGVPEPVKKFVDLQRSMEEKLQFTFPSIAHVQQKEENSSMWKLPIAKIPAQNENTVCPIQLSMDQLQSISLGTFTSCSNTVAESANKIIPFVPEPIKYFRKLLHSLKLESPNFPVYRNFRRLRLKNVKKQECSDDVKKKKRSSSRRSRNTRSNPGVEEEKLESCNNNDVMWTEKYKPQATEDIISNLYNIEQLKKWLESWKSYNDEMLMKDNAGSRKRKDSSSGEEFMDSDSNESSNGNLPNNTAVLIGPHGCGKTAAVYAIANELGCKVLEINTSSKRNGKRILSELQEATQSHQVVRAWSDHTAATAINSFFKGNNHKIKKKKSKIIQEVNPSSKQDSDENNSRKMSIILVEGVDLNSLVDSIKFLFSAYTENMIEVFKVDDFEFFAASYL</sequence>
<dbReference type="EMBL" id="JASPKZ010007435">
    <property type="protein sequence ID" value="KAJ9584257.1"/>
    <property type="molecule type" value="Genomic_DNA"/>
</dbReference>
<feature type="region of interest" description="Disordered" evidence="1">
    <location>
        <begin position="627"/>
        <end position="670"/>
    </location>
</feature>
<dbReference type="PANTHER" id="PTHR23389:SF21">
    <property type="entry name" value="ATPASE FAMILY AAA DOMAIN-CONTAINING PROTEIN 5"/>
    <property type="match status" value="1"/>
</dbReference>
<feature type="region of interest" description="Disordered" evidence="1">
    <location>
        <begin position="1"/>
        <end position="20"/>
    </location>
</feature>
<feature type="compositionally biased region" description="Basic and acidic residues" evidence="1">
    <location>
        <begin position="63"/>
        <end position="74"/>
    </location>
</feature>
<proteinExistence type="predicted"/>
<dbReference type="InterPro" id="IPR027417">
    <property type="entry name" value="P-loop_NTPase"/>
</dbReference>
<dbReference type="PANTHER" id="PTHR23389">
    <property type="entry name" value="CHROMOSOME TRANSMISSION FIDELITY FACTOR 18"/>
    <property type="match status" value="1"/>
</dbReference>
<feature type="region of interest" description="Disordered" evidence="1">
    <location>
        <begin position="475"/>
        <end position="525"/>
    </location>
</feature>
<feature type="compositionally biased region" description="Basic and acidic residues" evidence="1">
    <location>
        <begin position="153"/>
        <end position="164"/>
    </location>
</feature>
<evidence type="ECO:0000313" key="4">
    <source>
        <dbReference type="Proteomes" id="UP001233999"/>
    </source>
</evidence>
<evidence type="ECO:0000259" key="2">
    <source>
        <dbReference type="Pfam" id="PF00004"/>
    </source>
</evidence>
<protein>
    <recommendedName>
        <fullName evidence="2">ATPase AAA-type core domain-containing protein</fullName>
    </recommendedName>
</protein>
<feature type="compositionally biased region" description="Basic and acidic residues" evidence="1">
    <location>
        <begin position="500"/>
        <end position="517"/>
    </location>
</feature>
<reference evidence="3" key="2">
    <citation type="submission" date="2023-05" db="EMBL/GenBank/DDBJ databases">
        <authorList>
            <person name="Fouks B."/>
        </authorList>
    </citation>
    <scope>NUCLEOTIDE SEQUENCE</scope>
    <source>
        <strain evidence="3">Stay&amp;Tobe</strain>
        <tissue evidence="3">Testes</tissue>
    </source>
</reference>
<feature type="region of interest" description="Disordered" evidence="1">
    <location>
        <begin position="32"/>
        <end position="164"/>
    </location>
</feature>
<gene>
    <name evidence="3" type="ORF">L9F63_021399</name>
</gene>
<dbReference type="GO" id="GO:0016887">
    <property type="term" value="F:ATP hydrolysis activity"/>
    <property type="evidence" value="ECO:0007669"/>
    <property type="project" value="InterPro"/>
</dbReference>
<feature type="region of interest" description="Disordered" evidence="1">
    <location>
        <begin position="395"/>
        <end position="420"/>
    </location>
</feature>
<feature type="domain" description="ATPase AAA-type core" evidence="2">
    <location>
        <begin position="1081"/>
        <end position="1132"/>
    </location>
</feature>
<feature type="region of interest" description="Disordered" evidence="1">
    <location>
        <begin position="965"/>
        <end position="997"/>
    </location>
</feature>
<reference evidence="3" key="1">
    <citation type="journal article" date="2023" name="IScience">
        <title>Live-bearing cockroach genome reveals convergent evolutionary mechanisms linked to viviparity in insects and beyond.</title>
        <authorList>
            <person name="Fouks B."/>
            <person name="Harrison M.C."/>
            <person name="Mikhailova A.A."/>
            <person name="Marchal E."/>
            <person name="English S."/>
            <person name="Carruthers M."/>
            <person name="Jennings E.C."/>
            <person name="Chiamaka E.L."/>
            <person name="Frigard R.A."/>
            <person name="Pippel M."/>
            <person name="Attardo G.M."/>
            <person name="Benoit J.B."/>
            <person name="Bornberg-Bauer E."/>
            <person name="Tobe S.S."/>
        </authorList>
    </citation>
    <scope>NUCLEOTIDE SEQUENCE</scope>
    <source>
        <strain evidence="3">Stay&amp;Tobe</strain>
    </source>
</reference>
<dbReference type="GO" id="GO:0005634">
    <property type="term" value="C:nucleus"/>
    <property type="evidence" value="ECO:0007669"/>
    <property type="project" value="TreeGrafter"/>
</dbReference>
<feature type="region of interest" description="Disordered" evidence="1">
    <location>
        <begin position="1160"/>
        <end position="1179"/>
    </location>
</feature>
<evidence type="ECO:0000256" key="1">
    <source>
        <dbReference type="SAM" id="MobiDB-lite"/>
    </source>
</evidence>
<feature type="region of interest" description="Disordered" evidence="1">
    <location>
        <begin position="1047"/>
        <end position="1078"/>
    </location>
</feature>
<dbReference type="AlphaFoldDB" id="A0AAD7ZPK4"/>
<dbReference type="Proteomes" id="UP001233999">
    <property type="component" value="Unassembled WGS sequence"/>
</dbReference>
<dbReference type="Pfam" id="PF00004">
    <property type="entry name" value="AAA"/>
    <property type="match status" value="1"/>
</dbReference>
<feature type="region of interest" description="Disordered" evidence="1">
    <location>
        <begin position="254"/>
        <end position="299"/>
    </location>
</feature>
<feature type="compositionally biased region" description="Low complexity" evidence="1">
    <location>
        <begin position="120"/>
        <end position="138"/>
    </location>
</feature>
<feature type="region of interest" description="Disordered" evidence="1">
    <location>
        <begin position="334"/>
        <end position="382"/>
    </location>
</feature>
<feature type="compositionally biased region" description="Basic and acidic residues" evidence="1">
    <location>
        <begin position="481"/>
        <end position="492"/>
    </location>
</feature>
<keyword evidence="4" id="KW-1185">Reference proteome</keyword>
<feature type="compositionally biased region" description="Basic residues" evidence="1">
    <location>
        <begin position="973"/>
        <end position="984"/>
    </location>
</feature>
<feature type="compositionally biased region" description="Polar residues" evidence="1">
    <location>
        <begin position="99"/>
        <end position="116"/>
    </location>
</feature>
<name>A0AAD7ZPK4_DIPPU</name>
<feature type="region of interest" description="Disordered" evidence="1">
    <location>
        <begin position="687"/>
        <end position="748"/>
    </location>
</feature>
<dbReference type="InterPro" id="IPR003959">
    <property type="entry name" value="ATPase_AAA_core"/>
</dbReference>
<feature type="compositionally biased region" description="Basic residues" evidence="1">
    <location>
        <begin position="75"/>
        <end position="84"/>
    </location>
</feature>
<feature type="non-terminal residue" evidence="3">
    <location>
        <position position="1"/>
    </location>
</feature>
<organism evidence="3 4">
    <name type="scientific">Diploptera punctata</name>
    <name type="common">Pacific beetle cockroach</name>
    <dbReference type="NCBI Taxonomy" id="6984"/>
    <lineage>
        <taxon>Eukaryota</taxon>
        <taxon>Metazoa</taxon>
        <taxon>Ecdysozoa</taxon>
        <taxon>Arthropoda</taxon>
        <taxon>Hexapoda</taxon>
        <taxon>Insecta</taxon>
        <taxon>Pterygota</taxon>
        <taxon>Neoptera</taxon>
        <taxon>Polyneoptera</taxon>
        <taxon>Dictyoptera</taxon>
        <taxon>Blattodea</taxon>
        <taxon>Blaberoidea</taxon>
        <taxon>Blaberidae</taxon>
        <taxon>Diplopterinae</taxon>
        <taxon>Diploptera</taxon>
    </lineage>
</organism>
<dbReference type="GO" id="GO:0003677">
    <property type="term" value="F:DNA binding"/>
    <property type="evidence" value="ECO:0007669"/>
    <property type="project" value="TreeGrafter"/>
</dbReference>
<dbReference type="GO" id="GO:0061860">
    <property type="term" value="F:DNA clamp unloader activity"/>
    <property type="evidence" value="ECO:0007669"/>
    <property type="project" value="TreeGrafter"/>
</dbReference>
<accession>A0AAD7ZPK4</accession>